<feature type="domain" description="NADH:flavin oxidoreductase/NADH oxidase N-terminal" evidence="1">
    <location>
        <begin position="11"/>
        <end position="340"/>
    </location>
</feature>
<organism evidence="2 3">
    <name type="scientific">Nocardia rhamnosiphila</name>
    <dbReference type="NCBI Taxonomy" id="426716"/>
    <lineage>
        <taxon>Bacteria</taxon>
        <taxon>Bacillati</taxon>
        <taxon>Actinomycetota</taxon>
        <taxon>Actinomycetes</taxon>
        <taxon>Mycobacteriales</taxon>
        <taxon>Nocardiaceae</taxon>
        <taxon>Nocardia</taxon>
    </lineage>
</organism>
<dbReference type="InterPro" id="IPR001155">
    <property type="entry name" value="OxRdtase_FMN_N"/>
</dbReference>
<reference evidence="2 3" key="1">
    <citation type="submission" date="2024-06" db="EMBL/GenBank/DDBJ databases">
        <title>The Natural Products Discovery Center: Release of the First 8490 Sequenced Strains for Exploring Actinobacteria Biosynthetic Diversity.</title>
        <authorList>
            <person name="Kalkreuter E."/>
            <person name="Kautsar S.A."/>
            <person name="Yang D."/>
            <person name="Bader C.D."/>
            <person name="Teijaro C.N."/>
            <person name="Fluegel L."/>
            <person name="Davis C.M."/>
            <person name="Simpson J.R."/>
            <person name="Lauterbach L."/>
            <person name="Steele A.D."/>
            <person name="Gui C."/>
            <person name="Meng S."/>
            <person name="Li G."/>
            <person name="Viehrig K."/>
            <person name="Ye F."/>
            <person name="Su P."/>
            <person name="Kiefer A.F."/>
            <person name="Nichols A."/>
            <person name="Cepeda A.J."/>
            <person name="Yan W."/>
            <person name="Fan B."/>
            <person name="Jiang Y."/>
            <person name="Adhikari A."/>
            <person name="Zheng C.-J."/>
            <person name="Schuster L."/>
            <person name="Cowan T.M."/>
            <person name="Smanski M.J."/>
            <person name="Chevrette M.G."/>
            <person name="De Carvalho L.P.S."/>
            <person name="Shen B."/>
        </authorList>
    </citation>
    <scope>NUCLEOTIDE SEQUENCE [LARGE SCALE GENOMIC DNA]</scope>
    <source>
        <strain evidence="2 3">NPDC019708</strain>
    </source>
</reference>
<comment type="caution">
    <text evidence="2">The sequence shown here is derived from an EMBL/GenBank/DDBJ whole genome shotgun (WGS) entry which is preliminary data.</text>
</comment>
<name>A0ABV2WMR3_9NOCA</name>
<dbReference type="Gene3D" id="3.20.20.70">
    <property type="entry name" value="Aldolase class I"/>
    <property type="match status" value="1"/>
</dbReference>
<sequence>MTIHPVLSEVRLGALRLRNRAVVAPMSRVSTAGDGVATDAMAEYYAEFAAGGFGLITTEGTYIDAEFSQAYPDQPGIVTERQIEAWRTVTDAVHAAGGLIALQLMHAGALVQGNHHGDRSIAPSAVQPLGAKMAAYGGEGPFALPEAATRADIRRIVGGFGAAAERARAAGFDAVEIHGANGYLIDQFLTAYTNRRDDEYGGDPAGRVRFAVEVVRAVRAVVGPEFAVGLRLSQTKVNDFGYRWSGAGEAETIFRAVGTAGVDYLHLASEGRDWYDTAVLDSGETVTRLARSVTGLPVIANGGMHGPELARTVLEEGHADLVALGRGALANPDWPRVIAAGDRPAAFDRGMLDPVVTLAGQRSWARARRGQVSVVR</sequence>
<dbReference type="SUPFAM" id="SSF51395">
    <property type="entry name" value="FMN-linked oxidoreductases"/>
    <property type="match status" value="1"/>
</dbReference>
<proteinExistence type="predicted"/>
<keyword evidence="3" id="KW-1185">Reference proteome</keyword>
<dbReference type="PANTHER" id="PTHR22893:SF55">
    <property type="entry name" value="OXIDOREDUCTASE-RELATED"/>
    <property type="match status" value="1"/>
</dbReference>
<dbReference type="PANTHER" id="PTHR22893">
    <property type="entry name" value="NADH OXIDOREDUCTASE-RELATED"/>
    <property type="match status" value="1"/>
</dbReference>
<dbReference type="InterPro" id="IPR013785">
    <property type="entry name" value="Aldolase_TIM"/>
</dbReference>
<dbReference type="Proteomes" id="UP001550628">
    <property type="component" value="Unassembled WGS sequence"/>
</dbReference>
<dbReference type="CDD" id="cd02803">
    <property type="entry name" value="OYE_like_FMN_family"/>
    <property type="match status" value="1"/>
</dbReference>
<protein>
    <submittedName>
        <fullName evidence="2">NADH:flavin oxidoreductase</fullName>
    </submittedName>
</protein>
<dbReference type="EMBL" id="JBEYBF010000005">
    <property type="protein sequence ID" value="MEU1952176.1"/>
    <property type="molecule type" value="Genomic_DNA"/>
</dbReference>
<gene>
    <name evidence="2" type="ORF">ABZ510_09955</name>
</gene>
<evidence type="ECO:0000313" key="3">
    <source>
        <dbReference type="Proteomes" id="UP001550628"/>
    </source>
</evidence>
<dbReference type="RefSeq" id="WP_356956819.1">
    <property type="nucleotide sequence ID" value="NZ_JBEYBD010000007.1"/>
</dbReference>
<dbReference type="InterPro" id="IPR045247">
    <property type="entry name" value="Oye-like"/>
</dbReference>
<dbReference type="Pfam" id="PF00724">
    <property type="entry name" value="Oxidored_FMN"/>
    <property type="match status" value="1"/>
</dbReference>
<evidence type="ECO:0000259" key="1">
    <source>
        <dbReference type="Pfam" id="PF00724"/>
    </source>
</evidence>
<evidence type="ECO:0000313" key="2">
    <source>
        <dbReference type="EMBL" id="MEU1952176.1"/>
    </source>
</evidence>
<accession>A0ABV2WMR3</accession>